<dbReference type="SUPFAM" id="SSF53474">
    <property type="entry name" value="alpha/beta-Hydrolases"/>
    <property type="match status" value="1"/>
</dbReference>
<dbReference type="EMBL" id="KK102898">
    <property type="protein sequence ID" value="KIY96663.1"/>
    <property type="molecule type" value="Genomic_DNA"/>
</dbReference>
<dbReference type="PANTHER" id="PTHR43056">
    <property type="entry name" value="PEPTIDASE S9 PROLYL OLIGOPEPTIDASE"/>
    <property type="match status" value="1"/>
</dbReference>
<feature type="domain" description="Peptidase S9 prolyl oligopeptidase catalytic" evidence="1">
    <location>
        <begin position="6"/>
        <end position="91"/>
    </location>
</feature>
<dbReference type="RefSeq" id="XP_013895683.1">
    <property type="nucleotide sequence ID" value="XM_014040229.1"/>
</dbReference>
<dbReference type="OrthoDB" id="416344at2759"/>
<dbReference type="KEGG" id="mng:MNEG_11299"/>
<keyword evidence="3" id="KW-1185">Reference proteome</keyword>
<sequence length="117" mass="12618">MGPYPKAKDVYIARSPIHAADKIKAPVALFQGDEDKVVPPEQAEVMHKALLDRGVPTALVMYKGEQHGFRSAAAIRSALEGELFFYGKVLGFNATYSPDLQPITIDNLPAPTVAVAP</sequence>
<dbReference type="EC" id="3.4.-.-" evidence="2"/>
<dbReference type="PANTHER" id="PTHR43056:SF5">
    <property type="entry name" value="PEPTIDASE S9 PROLYL OLIGOPEPTIDASE CATALYTIC DOMAIN-CONTAINING PROTEIN"/>
    <property type="match status" value="1"/>
</dbReference>
<reference evidence="2 3" key="1">
    <citation type="journal article" date="2013" name="BMC Genomics">
        <title>Reconstruction of the lipid metabolism for the microalga Monoraphidium neglectum from its genome sequence reveals characteristics suitable for biofuel production.</title>
        <authorList>
            <person name="Bogen C."/>
            <person name="Al-Dilaimi A."/>
            <person name="Albersmeier A."/>
            <person name="Wichmann J."/>
            <person name="Grundmann M."/>
            <person name="Rupp O."/>
            <person name="Lauersen K.J."/>
            <person name="Blifernez-Klassen O."/>
            <person name="Kalinowski J."/>
            <person name="Goesmann A."/>
            <person name="Mussgnug J.H."/>
            <person name="Kruse O."/>
        </authorList>
    </citation>
    <scope>NUCLEOTIDE SEQUENCE [LARGE SCALE GENOMIC DNA]</scope>
    <source>
        <strain evidence="2 3">SAG 48.87</strain>
    </source>
</reference>
<dbReference type="InterPro" id="IPR029058">
    <property type="entry name" value="AB_hydrolase_fold"/>
</dbReference>
<accession>A0A0D2KLR6</accession>
<dbReference type="GO" id="GO:0008236">
    <property type="term" value="F:serine-type peptidase activity"/>
    <property type="evidence" value="ECO:0007669"/>
    <property type="project" value="InterPro"/>
</dbReference>
<name>A0A0D2KLR6_9CHLO</name>
<dbReference type="InterPro" id="IPR050585">
    <property type="entry name" value="Xaa-Pro_dipeptidyl-ppase/CocE"/>
</dbReference>
<dbReference type="AlphaFoldDB" id="A0A0D2KLR6"/>
<evidence type="ECO:0000313" key="2">
    <source>
        <dbReference type="EMBL" id="KIY96663.1"/>
    </source>
</evidence>
<dbReference type="GeneID" id="25728547"/>
<evidence type="ECO:0000259" key="1">
    <source>
        <dbReference type="Pfam" id="PF00326"/>
    </source>
</evidence>
<dbReference type="InterPro" id="IPR001375">
    <property type="entry name" value="Peptidase_S9_cat"/>
</dbReference>
<dbReference type="Gene3D" id="3.40.50.1820">
    <property type="entry name" value="alpha/beta hydrolase"/>
    <property type="match status" value="1"/>
</dbReference>
<dbReference type="STRING" id="145388.A0A0D2KLR6"/>
<proteinExistence type="predicted"/>
<dbReference type="Proteomes" id="UP000054498">
    <property type="component" value="Unassembled WGS sequence"/>
</dbReference>
<keyword evidence="2" id="KW-0378">Hydrolase</keyword>
<dbReference type="Pfam" id="PF00326">
    <property type="entry name" value="Peptidase_S9"/>
    <property type="match status" value="1"/>
</dbReference>
<evidence type="ECO:0000313" key="3">
    <source>
        <dbReference type="Proteomes" id="UP000054498"/>
    </source>
</evidence>
<protein>
    <submittedName>
        <fullName evidence="2">Peptidase</fullName>
        <ecNumber evidence="2">3.4.-.-</ecNumber>
    </submittedName>
</protein>
<gene>
    <name evidence="2" type="ORF">MNEG_11299</name>
</gene>
<organism evidence="2 3">
    <name type="scientific">Monoraphidium neglectum</name>
    <dbReference type="NCBI Taxonomy" id="145388"/>
    <lineage>
        <taxon>Eukaryota</taxon>
        <taxon>Viridiplantae</taxon>
        <taxon>Chlorophyta</taxon>
        <taxon>core chlorophytes</taxon>
        <taxon>Chlorophyceae</taxon>
        <taxon>CS clade</taxon>
        <taxon>Sphaeropleales</taxon>
        <taxon>Selenastraceae</taxon>
        <taxon>Monoraphidium</taxon>
    </lineage>
</organism>
<dbReference type="GO" id="GO:0006508">
    <property type="term" value="P:proteolysis"/>
    <property type="evidence" value="ECO:0007669"/>
    <property type="project" value="InterPro"/>
</dbReference>